<evidence type="ECO:0000256" key="4">
    <source>
        <dbReference type="SAM" id="Phobius"/>
    </source>
</evidence>
<keyword evidence="4" id="KW-1133">Transmembrane helix</keyword>
<gene>
    <name evidence="6" type="ORF">ORPV_985</name>
</gene>
<evidence type="ECO:0000313" key="6">
    <source>
        <dbReference type="EMBL" id="SNW62889.1"/>
    </source>
</evidence>
<evidence type="ECO:0000256" key="2">
    <source>
        <dbReference type="ARBA" id="ARBA00022840"/>
    </source>
</evidence>
<dbReference type="CDD" id="cd00180">
    <property type="entry name" value="PKc"/>
    <property type="match status" value="1"/>
</dbReference>
<accession>A0A2I2L608</accession>
<name>A0A2I2L608_9VIRU</name>
<dbReference type="GO" id="GO:0004674">
    <property type="term" value="F:protein serine/threonine kinase activity"/>
    <property type="evidence" value="ECO:0007669"/>
    <property type="project" value="UniProtKB-KW"/>
</dbReference>
<dbReference type="Gene3D" id="1.10.510.10">
    <property type="entry name" value="Transferase(Phosphotransferase) domain 1"/>
    <property type="match status" value="1"/>
</dbReference>
<reference evidence="6" key="1">
    <citation type="submission" date="2017-08" db="EMBL/GenBank/DDBJ databases">
        <authorList>
            <consortium name="Urmite Genomes"/>
        </authorList>
    </citation>
    <scope>NUCLEOTIDE SEQUENCE [LARGE SCALE GENOMIC DNA]</scope>
    <source>
        <strain evidence="6">IHUMI-LCC2</strain>
    </source>
</reference>
<dbReference type="PROSITE" id="PS50011">
    <property type="entry name" value="PROTEIN_KINASE_DOM"/>
    <property type="match status" value="1"/>
</dbReference>
<dbReference type="RefSeq" id="YP_009449191.1">
    <property type="nucleotide sequence ID" value="NC_036594.1"/>
</dbReference>
<organism evidence="6">
    <name type="scientific">Orpheovirus IHUMI-LCC2</name>
    <dbReference type="NCBI Taxonomy" id="2023057"/>
    <lineage>
        <taxon>Viruses</taxon>
        <taxon>Varidnaviria</taxon>
        <taxon>Bamfordvirae</taxon>
        <taxon>Nucleocytoviricota</taxon>
        <taxon>Megaviricetes</taxon>
        <taxon>Pimascovirales</taxon>
        <taxon>Ocovirineae</taxon>
        <taxon>Orpheoviridae</taxon>
        <taxon>Alphaorpheovirus</taxon>
        <taxon>Alphaorpheovirus massiliense</taxon>
    </lineage>
</organism>
<evidence type="ECO:0000259" key="5">
    <source>
        <dbReference type="PROSITE" id="PS50011"/>
    </source>
</evidence>
<dbReference type="SMART" id="SM00220">
    <property type="entry name" value="S_TKc"/>
    <property type="match status" value="1"/>
</dbReference>
<keyword evidence="2 3" id="KW-0067">ATP-binding</keyword>
<sequence length="649" mass="75125">MSCSYKFGNLLGQGSYGVVYDVQDSSGNNYAMKITKALGDVQFMEMNILKSSNHPNVARAKYLITNGTCKTQQGIGYVSDLALTDLHGYLSQQNYSVTFDNRLKIAWDITDGLRHLHDNNFIHLDLKPENILIYGSYENPTAVISDFGLSSLLEQDKDDADFGSARITAPYRPPENFSHESREYWEQFTYGKYSDIWSLGLIYIQLFSEFTSEIKEYIIMNNATPRGYYPAIFTELVSRSKLSDINKIPLKDRSDIDFSKIESTYYRELVDKMSYKELNSELLEQPGIDYTKLSKLLKNYRDSGYEDVDDMRDYLVKLILNNKKNIATQDKWKLLPRTSYEEIVSNFVLSESPSYYNEIIESMDEDDLLGYIRNQPLASSDDLDRILLLPQESRKEELESYLYPIMLSQTLEDLLLLIRGMLMADKHKRLSILDVLSHNFFVNLGYSNSISNNILIPERYSLRTKGTKEENKIVALIKEFALIIKYISSNIDIKLRTFFVIMDIYYRAFTYISIIDMEEAKNTIVLIMLAAIYIGLGIMGQPYIIDDIVNSGNDIVKNVVINKKNVSMMVKRLCQEFGGIFYREYLWERADTMDDIEDILNNIMFDPITYIDVDLDAYFGRIIKSNSKSPKKTDTYLNDVRYFNEDKSE</sequence>
<evidence type="ECO:0000256" key="1">
    <source>
        <dbReference type="ARBA" id="ARBA00022741"/>
    </source>
</evidence>
<dbReference type="PANTHER" id="PTHR44167:SF30">
    <property type="entry name" value="PHOSPHORYLASE KINASE"/>
    <property type="match status" value="1"/>
</dbReference>
<dbReference type="Pfam" id="PF00069">
    <property type="entry name" value="Pkinase"/>
    <property type="match status" value="1"/>
</dbReference>
<evidence type="ECO:0000313" key="7">
    <source>
        <dbReference type="Proteomes" id="UP000236316"/>
    </source>
</evidence>
<feature type="transmembrane region" description="Helical" evidence="4">
    <location>
        <begin position="524"/>
        <end position="544"/>
    </location>
</feature>
<dbReference type="KEGG" id="vg:35382833"/>
<dbReference type="Proteomes" id="UP000236316">
    <property type="component" value="Segment"/>
</dbReference>
<keyword evidence="1 3" id="KW-0547">Nucleotide-binding</keyword>
<dbReference type="SUPFAM" id="SSF56112">
    <property type="entry name" value="Protein kinase-like (PK-like)"/>
    <property type="match status" value="1"/>
</dbReference>
<keyword evidence="7" id="KW-1185">Reference proteome</keyword>
<protein>
    <submittedName>
        <fullName evidence="6">Serine/Threonine protein kinase</fullName>
    </submittedName>
</protein>
<keyword evidence="4" id="KW-0812">Transmembrane</keyword>
<feature type="binding site" evidence="3">
    <location>
        <position position="33"/>
    </location>
    <ligand>
        <name>ATP</name>
        <dbReference type="ChEBI" id="CHEBI:30616"/>
    </ligand>
</feature>
<keyword evidence="6" id="KW-0723">Serine/threonine-protein kinase</keyword>
<dbReference type="InterPro" id="IPR017441">
    <property type="entry name" value="Protein_kinase_ATP_BS"/>
</dbReference>
<dbReference type="GO" id="GO:0005524">
    <property type="term" value="F:ATP binding"/>
    <property type="evidence" value="ECO:0007669"/>
    <property type="project" value="UniProtKB-UniRule"/>
</dbReference>
<dbReference type="InterPro" id="IPR011009">
    <property type="entry name" value="Kinase-like_dom_sf"/>
</dbReference>
<dbReference type="PROSITE" id="PS00108">
    <property type="entry name" value="PROTEIN_KINASE_ST"/>
    <property type="match status" value="1"/>
</dbReference>
<evidence type="ECO:0000256" key="3">
    <source>
        <dbReference type="PROSITE-ProRule" id="PRU10141"/>
    </source>
</evidence>
<dbReference type="OrthoDB" id="8955at10239"/>
<dbReference type="PANTHER" id="PTHR44167">
    <property type="entry name" value="OVARIAN-SPECIFIC SERINE/THREONINE-PROTEIN KINASE LOK-RELATED"/>
    <property type="match status" value="1"/>
</dbReference>
<dbReference type="InterPro" id="IPR008271">
    <property type="entry name" value="Ser/Thr_kinase_AS"/>
</dbReference>
<dbReference type="Gene3D" id="3.30.200.20">
    <property type="entry name" value="Phosphorylase Kinase, domain 1"/>
    <property type="match status" value="1"/>
</dbReference>
<feature type="domain" description="Protein kinase" evidence="5">
    <location>
        <begin position="5"/>
        <end position="441"/>
    </location>
</feature>
<dbReference type="EMBL" id="LT906555">
    <property type="protein sequence ID" value="SNW62889.1"/>
    <property type="molecule type" value="Genomic_DNA"/>
</dbReference>
<dbReference type="InterPro" id="IPR000719">
    <property type="entry name" value="Prot_kinase_dom"/>
</dbReference>
<proteinExistence type="predicted"/>
<dbReference type="PROSITE" id="PS00107">
    <property type="entry name" value="PROTEIN_KINASE_ATP"/>
    <property type="match status" value="1"/>
</dbReference>
<keyword evidence="6" id="KW-0808">Transferase</keyword>
<dbReference type="GeneID" id="35382833"/>
<keyword evidence="6" id="KW-0418">Kinase</keyword>
<keyword evidence="4" id="KW-0472">Membrane</keyword>